<comment type="caution">
    <text evidence="2">The sequence shown here is derived from an EMBL/GenBank/DDBJ whole genome shotgun (WGS) entry which is preliminary data.</text>
</comment>
<name>A0A4R8QNX1_9PEZI</name>
<reference evidence="2 3" key="1">
    <citation type="submission" date="2018-11" db="EMBL/GenBank/DDBJ databases">
        <title>Genome sequence and assembly of Colletotrichum spinosum.</title>
        <authorList>
            <person name="Gan P."/>
            <person name="Shirasu K."/>
        </authorList>
    </citation>
    <scope>NUCLEOTIDE SEQUENCE [LARGE SCALE GENOMIC DNA]</scope>
    <source>
        <strain evidence="2 3">CBS 515.97</strain>
    </source>
</reference>
<evidence type="ECO:0000256" key="1">
    <source>
        <dbReference type="SAM" id="MobiDB-lite"/>
    </source>
</evidence>
<sequence length="92" mass="9683">MANGACSEGMSRRRGPESSASHSGGIKLIAAFIPQRHAGTLPNLDSVIVADVVHVLDGVELLISCSSSLEALHKIAFSLGCYRAHSWPWGPS</sequence>
<gene>
    <name evidence="2" type="ORF">C8035_v006902</name>
</gene>
<evidence type="ECO:0000313" key="3">
    <source>
        <dbReference type="Proteomes" id="UP000295083"/>
    </source>
</evidence>
<proteinExistence type="predicted"/>
<accession>A0A4R8QNX1</accession>
<dbReference type="AlphaFoldDB" id="A0A4R8QNX1"/>
<dbReference type="Proteomes" id="UP000295083">
    <property type="component" value="Unassembled WGS sequence"/>
</dbReference>
<dbReference type="EMBL" id="QAPG01000013">
    <property type="protein sequence ID" value="TDZ38946.1"/>
    <property type="molecule type" value="Genomic_DNA"/>
</dbReference>
<feature type="region of interest" description="Disordered" evidence="1">
    <location>
        <begin position="1"/>
        <end position="22"/>
    </location>
</feature>
<keyword evidence="3" id="KW-1185">Reference proteome</keyword>
<protein>
    <submittedName>
        <fullName evidence="2">Uncharacterized protein</fullName>
    </submittedName>
</protein>
<organism evidence="2 3">
    <name type="scientific">Colletotrichum spinosum</name>
    <dbReference type="NCBI Taxonomy" id="1347390"/>
    <lineage>
        <taxon>Eukaryota</taxon>
        <taxon>Fungi</taxon>
        <taxon>Dikarya</taxon>
        <taxon>Ascomycota</taxon>
        <taxon>Pezizomycotina</taxon>
        <taxon>Sordariomycetes</taxon>
        <taxon>Hypocreomycetidae</taxon>
        <taxon>Glomerellales</taxon>
        <taxon>Glomerellaceae</taxon>
        <taxon>Colletotrichum</taxon>
        <taxon>Colletotrichum orbiculare species complex</taxon>
    </lineage>
</organism>
<evidence type="ECO:0000313" key="2">
    <source>
        <dbReference type="EMBL" id="TDZ38946.1"/>
    </source>
</evidence>